<evidence type="ECO:0000256" key="7">
    <source>
        <dbReference type="ARBA" id="ARBA00023315"/>
    </source>
</evidence>
<dbReference type="Pfam" id="PF21089">
    <property type="entry name" value="PKS_DH_N"/>
    <property type="match status" value="1"/>
</dbReference>
<dbReference type="InterPro" id="IPR057326">
    <property type="entry name" value="KR_dom"/>
</dbReference>
<keyword evidence="4" id="KW-0808">Transferase</keyword>
<feature type="region of interest" description="Disordered" evidence="9">
    <location>
        <begin position="2999"/>
        <end position="3028"/>
    </location>
</feature>
<dbReference type="InterPro" id="IPR020841">
    <property type="entry name" value="PKS_Beta-ketoAc_synthase_dom"/>
</dbReference>
<evidence type="ECO:0000256" key="3">
    <source>
        <dbReference type="ARBA" id="ARBA00022553"/>
    </source>
</evidence>
<gene>
    <name evidence="13" type="ORF">I2501_10275</name>
</gene>
<dbReference type="InterPro" id="IPR014030">
    <property type="entry name" value="Ketoacyl_synth_N"/>
</dbReference>
<dbReference type="PROSITE" id="PS00012">
    <property type="entry name" value="PHOSPHOPANTETHEINE"/>
    <property type="match status" value="1"/>
</dbReference>
<dbReference type="PROSITE" id="PS52019">
    <property type="entry name" value="PKS_MFAS_DH"/>
    <property type="match status" value="1"/>
</dbReference>
<dbReference type="InterPro" id="IPR013968">
    <property type="entry name" value="PKS_KR"/>
</dbReference>
<evidence type="ECO:0000256" key="5">
    <source>
        <dbReference type="ARBA" id="ARBA00023194"/>
    </source>
</evidence>
<dbReference type="InterPro" id="IPR009081">
    <property type="entry name" value="PP-bd_ACP"/>
</dbReference>
<dbReference type="InterPro" id="IPR016035">
    <property type="entry name" value="Acyl_Trfase/lysoPLipase"/>
</dbReference>
<dbReference type="GO" id="GO:0006633">
    <property type="term" value="P:fatty acid biosynthetic process"/>
    <property type="evidence" value="ECO:0007669"/>
    <property type="project" value="InterPro"/>
</dbReference>
<evidence type="ECO:0000256" key="2">
    <source>
        <dbReference type="ARBA" id="ARBA00022450"/>
    </source>
</evidence>
<dbReference type="GO" id="GO:0031177">
    <property type="term" value="F:phosphopantetheine binding"/>
    <property type="evidence" value="ECO:0007669"/>
    <property type="project" value="InterPro"/>
</dbReference>
<dbReference type="InterPro" id="IPR049552">
    <property type="entry name" value="PKS_DH_N"/>
</dbReference>
<dbReference type="GO" id="GO:0033068">
    <property type="term" value="P:macrolide biosynthetic process"/>
    <property type="evidence" value="ECO:0007669"/>
    <property type="project" value="UniProtKB-ARBA"/>
</dbReference>
<dbReference type="FunFam" id="3.40.47.10:FF:000019">
    <property type="entry name" value="Polyketide synthase type I"/>
    <property type="match status" value="2"/>
</dbReference>
<dbReference type="SUPFAM" id="SSF55048">
    <property type="entry name" value="Probable ACP-binding domain of malonyl-CoA ACP transacylase"/>
    <property type="match status" value="1"/>
</dbReference>
<evidence type="ECO:0000256" key="4">
    <source>
        <dbReference type="ARBA" id="ARBA00022679"/>
    </source>
</evidence>
<evidence type="ECO:0000256" key="8">
    <source>
        <dbReference type="PROSITE-ProRule" id="PRU01363"/>
    </source>
</evidence>
<feature type="region of interest" description="Disordered" evidence="9">
    <location>
        <begin position="2132"/>
        <end position="2154"/>
    </location>
</feature>
<dbReference type="Pfam" id="PF16197">
    <property type="entry name" value="KAsynt_C_assoc"/>
    <property type="match status" value="2"/>
</dbReference>
<keyword evidence="5" id="KW-0045">Antibiotic biosynthesis</keyword>
<evidence type="ECO:0000259" key="11">
    <source>
        <dbReference type="PROSITE" id="PS52004"/>
    </source>
</evidence>
<reference evidence="13" key="1">
    <citation type="submission" date="2020-11" db="EMBL/GenBank/DDBJ databases">
        <title>Isolation and identification of active actinomycetes.</title>
        <authorList>
            <person name="Yu B."/>
        </authorList>
    </citation>
    <scope>NUCLEOTIDE SEQUENCE</scope>
    <source>
        <strain evidence="13">NEAU-YB345</strain>
    </source>
</reference>
<evidence type="ECO:0000256" key="9">
    <source>
        <dbReference type="SAM" id="MobiDB-lite"/>
    </source>
</evidence>
<dbReference type="InterPro" id="IPR032821">
    <property type="entry name" value="PKS_assoc"/>
</dbReference>
<protein>
    <submittedName>
        <fullName evidence="13">SDR family NAD(P)-dependent oxidoreductase</fullName>
    </submittedName>
</protein>
<dbReference type="Gene3D" id="3.30.70.3290">
    <property type="match status" value="2"/>
</dbReference>
<dbReference type="Pfam" id="PF08659">
    <property type="entry name" value="KR"/>
    <property type="match status" value="2"/>
</dbReference>
<feature type="active site" description="Proton donor; for dehydratase activity" evidence="8">
    <location>
        <position position="2341"/>
    </location>
</feature>
<feature type="region of interest" description="Disordered" evidence="9">
    <location>
        <begin position="1"/>
        <end position="21"/>
    </location>
</feature>
<dbReference type="Pfam" id="PF00698">
    <property type="entry name" value="Acyl_transf_1"/>
    <property type="match status" value="1"/>
</dbReference>
<feature type="domain" description="Carrier" evidence="10">
    <location>
        <begin position="2917"/>
        <end position="2993"/>
    </location>
</feature>
<dbReference type="InterPro" id="IPR050091">
    <property type="entry name" value="PKS_NRPS_Biosynth_Enz"/>
</dbReference>
<keyword evidence="6" id="KW-0511">Multifunctional enzyme</keyword>
<dbReference type="InterPro" id="IPR020807">
    <property type="entry name" value="PKS_DH"/>
</dbReference>
<dbReference type="InterPro" id="IPR042104">
    <property type="entry name" value="PKS_dehydratase_sf"/>
</dbReference>
<dbReference type="RefSeq" id="WP_196193551.1">
    <property type="nucleotide sequence ID" value="NZ_JADPRT010000003.1"/>
</dbReference>
<evidence type="ECO:0000313" key="14">
    <source>
        <dbReference type="Proteomes" id="UP000657385"/>
    </source>
</evidence>
<dbReference type="SMART" id="SM00826">
    <property type="entry name" value="PKS_DH"/>
    <property type="match status" value="1"/>
</dbReference>
<dbReference type="InterPro" id="IPR036291">
    <property type="entry name" value="NAD(P)-bd_dom_sf"/>
</dbReference>
<dbReference type="Gene3D" id="3.10.129.110">
    <property type="entry name" value="Polyketide synthase dehydratase"/>
    <property type="match status" value="1"/>
</dbReference>
<dbReference type="CDD" id="cd00833">
    <property type="entry name" value="PKS"/>
    <property type="match status" value="2"/>
</dbReference>
<dbReference type="SMART" id="SM00822">
    <property type="entry name" value="PKS_KR"/>
    <property type="match status" value="2"/>
</dbReference>
<evidence type="ECO:0000259" key="10">
    <source>
        <dbReference type="PROSITE" id="PS50075"/>
    </source>
</evidence>
<feature type="domain" description="Carrier" evidence="10">
    <location>
        <begin position="1123"/>
        <end position="1198"/>
    </location>
</feature>
<dbReference type="GO" id="GO:0004315">
    <property type="term" value="F:3-oxoacyl-[acyl-carrier-protein] synthase activity"/>
    <property type="evidence" value="ECO:0007669"/>
    <property type="project" value="InterPro"/>
</dbReference>
<dbReference type="Pfam" id="PF00109">
    <property type="entry name" value="ketoacyl-synt"/>
    <property type="match status" value="2"/>
</dbReference>
<dbReference type="InterPro" id="IPR020806">
    <property type="entry name" value="PKS_PP-bd"/>
</dbReference>
<evidence type="ECO:0000313" key="13">
    <source>
        <dbReference type="EMBL" id="MBF9068418.1"/>
    </source>
</evidence>
<dbReference type="PROSITE" id="PS52004">
    <property type="entry name" value="KS3_2"/>
    <property type="match status" value="2"/>
</dbReference>
<dbReference type="SUPFAM" id="SSF51735">
    <property type="entry name" value="NAD(P)-binding Rossmann-fold domains"/>
    <property type="match status" value="4"/>
</dbReference>
<feature type="compositionally biased region" description="Low complexity" evidence="9">
    <location>
        <begin position="2132"/>
        <end position="2147"/>
    </location>
</feature>
<feature type="domain" description="PKS/mFAS DH" evidence="12">
    <location>
        <begin position="2149"/>
        <end position="2434"/>
    </location>
</feature>
<dbReference type="InterPro" id="IPR018201">
    <property type="entry name" value="Ketoacyl_synth_AS"/>
</dbReference>
<evidence type="ECO:0000256" key="1">
    <source>
        <dbReference type="ARBA" id="ARBA00004792"/>
    </source>
</evidence>
<dbReference type="Pfam" id="PF02801">
    <property type="entry name" value="Ketoacyl-synt_C"/>
    <property type="match status" value="2"/>
</dbReference>
<dbReference type="SUPFAM" id="SSF53901">
    <property type="entry name" value="Thiolase-like"/>
    <property type="match status" value="2"/>
</dbReference>
<dbReference type="SUPFAM" id="SSF52151">
    <property type="entry name" value="FabD/lysophospholipase-like"/>
    <property type="match status" value="1"/>
</dbReference>
<feature type="active site" description="Proton acceptor; for dehydratase activity" evidence="8">
    <location>
        <position position="2181"/>
    </location>
</feature>
<feature type="domain" description="Ketosynthase family 3 (KS3)" evidence="11">
    <location>
        <begin position="40"/>
        <end position="455"/>
    </location>
</feature>
<sequence>MQPSHDTAAPSSAAPATTPLTRAMDTIRRLRAQLDAASGPQPLAVVGIGLRLPGGIDDLDGFWQALSGGADLVRQMPRSRMGRFAPEWETLPHRGGFLDEVLEFDADYFGISPREARGLDPQHRLLLEVAAEALDDAAITPESLADARTGLYVGITGQDYRDWMQGEPDAYWATGNGHCFAAGRLSYTLGLTGPAMAVDTACSSSLVAVHLARQALRRGECDTALVGGVNLVLSPRSTRLVEQTRSLAPDGLCKPFDARANGFTRGEGAGVLVLKRLDDAVRDGDRIHAVIQGSAVNQDGRSSGFTAPNVLAQTALIGEALKDAGLEPADIGLVEAHGTGTSLGDPIEMEGLAGALGRRNSGAPVHVGSVKANVGHLEAAAGIAGLIKAVLCLKEKAVPPLVHFRTLNPRIELDGTGITFAQELTEWNPKGSGGRYAGVSSFGMSGTNAHIVLGAAPEAAAVDAQAVDNIDGMDNAEPTGFELSAATPGALRQLARRHEEALRAATDADYAAYAYTVTLGRSRQAVRARVAASDRAAALKALAALAAGTPDASVTLVDDATPEALTSLPRQVLTLPAYPWQRQRHAPEESAVETAVETPVADTASLARQALAWRPWSAPVEGSATDQLVLAGDDAAMLSLLASRAAAGTVLAPAGVADLALAGGWDRAELPRTRAEWEQFWAARPAGPATLALAFRATALPDAAGDADPAAAGAALCAATTDAVLALGAADGRAFALTLGSRPVRDGDAISATDHGLLHGLAPVLGLESPRSWGGVVDLPAEPTEADADALLRLLAAPNGEDLAAVRDGEVLVARVTTSESSNVEPLTIRPDATYLLTGGLGGVGRALIADFVRRGARHLLLLGRRSEAELAEPARELLASLRADGVQARYAAADVADPVALAEALASATAEAPGLPEIRGVVHAAGTLPRGALADADTDAYLAALRGKFDGAWWLHLQSVSGQWPLDFFVQTSSVSALWGTDGYGAYAAANGGLDAIGAIRAAAGLPSSVVAFGPWALDGMADADSRADLARMGVVSLTPETGAAALALPASGNDPLLLACEVDWPRFVPVMSSRRARPLFDEVAPKSAATAAASGTPTAQPTAVGTGAAEVLALPEAVRAAGLRTRVGRAVAAILGHAEGRTIEEDRGFLDLGLDSIMASDLATGLADEYAVPLSVTDVFDHPTVAELTDRLLELIVPVTPVAPVAAAPVTAPAPAPVAAPAPVVAPVTPAATVPVPVERVTVLEPATPATPAAHEPIAIVGMAGRFPGADSTEELWTLLREGRDGVGAVTTDLWDRERLTDPDPVKAGRITTDQGGFLTDRARFDAGFFGIPAREARSLDPQHRLLLEVAWHALEDSGTDPHGLKGSRTGVWLGISNSDYARLLERDGLDQLDAYYSTGTALNAAAGRLAFLLGLNGPALAIDTACSSSLVALHLAMRSLRSGETDTALTAGVNVIASPECSVAVSRAHMLSPEGRCKTFSAEADGFVRAEGCGVLVLKRLSDAERDGDRVLAVLHGSAVNQDGASSGLTAPSGKAQQAVIAAALADANVTGADIDYLEAHGTGTALGDPIELNAAWSAFGGGREPGRPLLIGSVKSNIGHCESASGVAAVIKTVLALRHGVLPANLHADSRNPRVPWREMNLRVVDEAIPWRAGANGGKPRLAGVSGFGFSGTNAHVIVGEAAPRPATHAGSGEEQAEGPFLLPLSAPDAEGLTRVAATWRDRLAQATDAQVAGLAVTAGRGRAHLGVRRAVVGRSRDELVSALDKQEAHGPAERAPKVAFLFSGQGSQYFGMGRRLYESEPVFRETFDACDRIAAPALGISLHQLLFHGVEKDLVNQTRYTQPALVSLELALAELWRSWGVTASAVIGHSVGEVAAAIHAGVLSLEAGLALITERARLMQGTEHGGMLAVAATLEQVTEWVAESGLGIDIAAVNGPSAVVVAGAPELLAEFAARMKERKVQARNLVVSHAFHSRLMEPILPQLEAVMAPFSFAAPRIPIVSNVTGKLARPDEYDPAYWGRHVRRPVMFHQGASQLAELDIDFCLEIGPDRTLGNLVAAAGLAPAGGVAPSLRRGGDERTTMLAAAQALYQQGTELNWGAVQAATGADRAEAPRYPFAATRYWTTTSATADEGSSAAAEAAPRSTRHWGSELHSPALSGRAFSFERRSDFPAYLTDHRLYGTVVTPAASHLATVLSALAGDGRPFAVEDLVCPRALVIKDGERYETQILVDSRELSVHSLLDPERGVWQRHISGRVGEPRPALHSTPDRAAFQASAERHISGAEFYQYFRELGYTLGPSFRWIADVWIRGTEALVRYAQPELPDPVGNYEIYPGLIDSSFQSIAGFMVDDVAEEAPSLAIPFAATRISFPGRPETGEELWGHVSVTRAEPLPNGRSRVETADLHMFRADGASVMVADGFRVRHAPRAVLEHSLRGGVAHAYTLGWYPLAQDADQAEQASLRIRLVGGTNSRAKALTKALRGQGHTLTTSAKGSADLVLDARLLAFGDDAPAGAAEALAATTGLAVQLAELTDENSKRAPYVVLAGADAATAPARESVWGMLAALEVEDAQRRLLRVALEPDWQASDLAGLLGRAAAADVAESRFALGADGIRVARLEATEDAPEEPHWNGGVLITGGLGALGLSVARTVAAQGAPAVTLMGRSQPDEVARAVIAELEQSGVAVSVVAGDVTRAEDCALAVAKASATTPLRGIFHLAGGTDDRPFDQLTPESFDRVFAAKVFGAENLAQAASEAGQELDAFVLFSSVSALLGSAGQVNYAAANGYLDGLAQRLRASGVPATAVNWGPWVPQDRPGLAGNAVVSRAAERMGVKPLGDEEARPLLALAVAGGLTRMAAVALDPARYAERLAGSPASALVERLIPTDAPDAHSPAAAPAAGDRGGLRRRLAEVPGAVREELLLESVRELVGRLLGDPGAVRDSVGFADLGLDSIMVIDLRSELEHALDLDLPATVAIDHPTVSALTRCLAELLSEEEQADEPALAAPVTSLPAPNAPNAESEQAADADLGGLSLDELLEAVRHDLSN</sequence>
<dbReference type="InterPro" id="IPR001227">
    <property type="entry name" value="Ac_transferase_dom_sf"/>
</dbReference>
<dbReference type="GO" id="GO:0004312">
    <property type="term" value="F:fatty acid synthase activity"/>
    <property type="evidence" value="ECO:0007669"/>
    <property type="project" value="TreeGrafter"/>
</dbReference>
<dbReference type="InterPro" id="IPR016039">
    <property type="entry name" value="Thiolase-like"/>
</dbReference>
<dbReference type="InterPro" id="IPR049900">
    <property type="entry name" value="PKS_mFAS_DH"/>
</dbReference>
<dbReference type="Gene3D" id="3.40.47.10">
    <property type="match status" value="2"/>
</dbReference>
<dbReference type="SMART" id="SM01294">
    <property type="entry name" value="PKS_PP_betabranch"/>
    <property type="match status" value="2"/>
</dbReference>
<evidence type="ECO:0000256" key="6">
    <source>
        <dbReference type="ARBA" id="ARBA00023268"/>
    </source>
</evidence>
<dbReference type="PROSITE" id="PS50075">
    <property type="entry name" value="CARRIER"/>
    <property type="match status" value="2"/>
</dbReference>
<dbReference type="SMART" id="SM00823">
    <property type="entry name" value="PKS_PP"/>
    <property type="match status" value="2"/>
</dbReference>
<keyword evidence="3" id="KW-0597">Phosphoprotein</keyword>
<keyword evidence="2" id="KW-0596">Phosphopantetheine</keyword>
<dbReference type="PANTHER" id="PTHR43775:SF51">
    <property type="entry name" value="INACTIVE PHENOLPHTHIOCEROL SYNTHESIS POLYKETIDE SYNTHASE TYPE I PKS1-RELATED"/>
    <property type="match status" value="1"/>
</dbReference>
<name>A0A931FCF3_9ACTN</name>
<dbReference type="SMART" id="SM00825">
    <property type="entry name" value="PKS_KS"/>
    <property type="match status" value="2"/>
</dbReference>
<dbReference type="Gene3D" id="1.10.1200.10">
    <property type="entry name" value="ACP-like"/>
    <property type="match status" value="2"/>
</dbReference>
<dbReference type="SUPFAM" id="SSF47336">
    <property type="entry name" value="ACP-like"/>
    <property type="match status" value="2"/>
</dbReference>
<dbReference type="Pfam" id="PF14765">
    <property type="entry name" value="PS-DH"/>
    <property type="match status" value="1"/>
</dbReference>
<dbReference type="InterPro" id="IPR014031">
    <property type="entry name" value="Ketoacyl_synth_C"/>
</dbReference>
<keyword evidence="7" id="KW-0012">Acyltransferase</keyword>
<feature type="domain" description="Ketosynthase family 3 (KS3)" evidence="11">
    <location>
        <begin position="1257"/>
        <end position="1685"/>
    </location>
</feature>
<dbReference type="Gene3D" id="3.40.50.720">
    <property type="entry name" value="NAD(P)-binding Rossmann-like Domain"/>
    <property type="match status" value="2"/>
</dbReference>
<dbReference type="FunFam" id="3.40.366.10:FF:000002">
    <property type="entry name" value="Probable polyketide synthase 2"/>
    <property type="match status" value="1"/>
</dbReference>
<dbReference type="InterPro" id="IPR036736">
    <property type="entry name" value="ACP-like_sf"/>
</dbReference>
<feature type="compositionally biased region" description="Low complexity" evidence="9">
    <location>
        <begin position="7"/>
        <end position="19"/>
    </location>
</feature>
<keyword evidence="14" id="KW-1185">Reference proteome</keyword>
<dbReference type="SMART" id="SM00827">
    <property type="entry name" value="PKS_AT"/>
    <property type="match status" value="1"/>
</dbReference>
<dbReference type="Proteomes" id="UP000657385">
    <property type="component" value="Unassembled WGS sequence"/>
</dbReference>
<dbReference type="InterPro" id="IPR014043">
    <property type="entry name" value="Acyl_transferase_dom"/>
</dbReference>
<dbReference type="Gene3D" id="3.40.366.10">
    <property type="entry name" value="Malonyl-Coenzyme A Acyl Carrier Protein, domain 2"/>
    <property type="match status" value="1"/>
</dbReference>
<accession>A0A931FCF3</accession>
<dbReference type="InterPro" id="IPR049551">
    <property type="entry name" value="PKS_DH_C"/>
</dbReference>
<feature type="region of interest" description="N-terminal hotdog fold" evidence="8">
    <location>
        <begin position="2149"/>
        <end position="2267"/>
    </location>
</feature>
<organism evidence="13 14">
    <name type="scientific">Streptacidiphilus fuscans</name>
    <dbReference type="NCBI Taxonomy" id="2789292"/>
    <lineage>
        <taxon>Bacteria</taxon>
        <taxon>Bacillati</taxon>
        <taxon>Actinomycetota</taxon>
        <taxon>Actinomycetes</taxon>
        <taxon>Kitasatosporales</taxon>
        <taxon>Streptomycetaceae</taxon>
        <taxon>Streptacidiphilus</taxon>
    </lineage>
</organism>
<comment type="pathway">
    <text evidence="1">Antibiotic biosynthesis.</text>
</comment>
<feature type="region of interest" description="C-terminal hotdog fold" evidence="8">
    <location>
        <begin position="2281"/>
        <end position="2434"/>
    </location>
</feature>
<dbReference type="PROSITE" id="PS00606">
    <property type="entry name" value="KS3_1"/>
    <property type="match status" value="2"/>
</dbReference>
<comment type="caution">
    <text evidence="13">The sequence shown here is derived from an EMBL/GenBank/DDBJ whole genome shotgun (WGS) entry which is preliminary data.</text>
</comment>
<dbReference type="EMBL" id="JADPRT010000003">
    <property type="protein sequence ID" value="MBF9068418.1"/>
    <property type="molecule type" value="Genomic_DNA"/>
</dbReference>
<dbReference type="Pfam" id="PF00550">
    <property type="entry name" value="PP-binding"/>
    <property type="match status" value="2"/>
</dbReference>
<evidence type="ECO:0000259" key="12">
    <source>
        <dbReference type="PROSITE" id="PS52019"/>
    </source>
</evidence>
<dbReference type="InterPro" id="IPR016036">
    <property type="entry name" value="Malonyl_transacylase_ACP-bd"/>
</dbReference>
<dbReference type="PANTHER" id="PTHR43775">
    <property type="entry name" value="FATTY ACID SYNTHASE"/>
    <property type="match status" value="1"/>
</dbReference>
<proteinExistence type="predicted"/>
<dbReference type="InterPro" id="IPR006162">
    <property type="entry name" value="Ppantetheine_attach_site"/>
</dbReference>